<dbReference type="InParanoid" id="A0A0V0QB02"/>
<keyword evidence="3" id="KW-1185">Reference proteome</keyword>
<comment type="caution">
    <text evidence="2">The sequence shown here is derived from an EMBL/GenBank/DDBJ whole genome shotgun (WGS) entry which is preliminary data.</text>
</comment>
<reference evidence="2 3" key="1">
    <citation type="journal article" date="2015" name="Sci. Rep.">
        <title>Genome of the facultative scuticociliatosis pathogen Pseudocohnilembus persalinus provides insight into its virulence through horizontal gene transfer.</title>
        <authorList>
            <person name="Xiong J."/>
            <person name="Wang G."/>
            <person name="Cheng J."/>
            <person name="Tian M."/>
            <person name="Pan X."/>
            <person name="Warren A."/>
            <person name="Jiang C."/>
            <person name="Yuan D."/>
            <person name="Miao W."/>
        </authorList>
    </citation>
    <scope>NUCLEOTIDE SEQUENCE [LARGE SCALE GENOMIC DNA]</scope>
    <source>
        <strain evidence="2">36N120E</strain>
    </source>
</reference>
<evidence type="ECO:0000256" key="1">
    <source>
        <dbReference type="SAM" id="MobiDB-lite"/>
    </source>
</evidence>
<dbReference type="AlphaFoldDB" id="A0A0V0QB02"/>
<feature type="compositionally biased region" description="Polar residues" evidence="1">
    <location>
        <begin position="329"/>
        <end position="341"/>
    </location>
</feature>
<organism evidence="2 3">
    <name type="scientific">Pseudocohnilembus persalinus</name>
    <name type="common">Ciliate</name>
    <dbReference type="NCBI Taxonomy" id="266149"/>
    <lineage>
        <taxon>Eukaryota</taxon>
        <taxon>Sar</taxon>
        <taxon>Alveolata</taxon>
        <taxon>Ciliophora</taxon>
        <taxon>Intramacronucleata</taxon>
        <taxon>Oligohymenophorea</taxon>
        <taxon>Scuticociliatia</taxon>
        <taxon>Philasterida</taxon>
        <taxon>Pseudocohnilembidae</taxon>
        <taxon>Pseudocohnilembus</taxon>
    </lineage>
</organism>
<dbReference type="Proteomes" id="UP000054937">
    <property type="component" value="Unassembled WGS sequence"/>
</dbReference>
<accession>A0A0V0QB02</accession>
<protein>
    <submittedName>
        <fullName evidence="2">Uncharacterized protein</fullName>
    </submittedName>
</protein>
<sequence>MENLINQLNTQLNKYEKISFQDPQDKLNAQIILSQAKKEQKIYSMKKQQYIQHLIYIWENDQTLGYQNWIFYHDLYCHKSVLRSLHKIKNNELQLHQYLSTIKNFENKLYSSLTNILSTQINNTSQLQDKELYLEQIQNKQCKQLDTIKEIQLSELDIDNNKCCDLKTQKNESFSEQSQISTEQSFQQLSSQSTLTHLQESNQIFSTDEIHKIQEDKLKQQQMNNQDTLQFSVLNISNLEQNTQEKLNDNCLNKCMNDVENTEKKNIQQQINLPNFINYNTKYISQFYLYDFQQNYTQQQKQQEQKSQNDFDSYFSQEEEFEHEEGIPQFNQGLVTQRKSI</sequence>
<evidence type="ECO:0000313" key="3">
    <source>
        <dbReference type="Proteomes" id="UP000054937"/>
    </source>
</evidence>
<name>A0A0V0QB02_PSEPJ</name>
<dbReference type="EMBL" id="LDAU01000214">
    <property type="protein sequence ID" value="KRW99339.1"/>
    <property type="molecule type" value="Genomic_DNA"/>
</dbReference>
<feature type="region of interest" description="Disordered" evidence="1">
    <location>
        <begin position="300"/>
        <end position="341"/>
    </location>
</feature>
<proteinExistence type="predicted"/>
<gene>
    <name evidence="2" type="ORF">PPERSA_02451</name>
</gene>
<evidence type="ECO:0000313" key="2">
    <source>
        <dbReference type="EMBL" id="KRW99339.1"/>
    </source>
</evidence>